<evidence type="ECO:0000313" key="3">
    <source>
        <dbReference type="Proteomes" id="UP000626109"/>
    </source>
</evidence>
<accession>A0A813I160</accession>
<feature type="compositionally biased region" description="Basic and acidic residues" evidence="1">
    <location>
        <begin position="118"/>
        <end position="135"/>
    </location>
</feature>
<feature type="non-terminal residue" evidence="2">
    <location>
        <position position="1"/>
    </location>
</feature>
<protein>
    <submittedName>
        <fullName evidence="2">Uncharacterized protein</fullName>
    </submittedName>
</protein>
<proteinExistence type="predicted"/>
<dbReference type="Gene3D" id="2.40.70.10">
    <property type="entry name" value="Acid Proteases"/>
    <property type="match status" value="1"/>
</dbReference>
<reference evidence="2" key="1">
    <citation type="submission" date="2021-02" db="EMBL/GenBank/DDBJ databases">
        <authorList>
            <person name="Dougan E. K."/>
            <person name="Rhodes N."/>
            <person name="Thang M."/>
            <person name="Chan C."/>
        </authorList>
    </citation>
    <scope>NUCLEOTIDE SEQUENCE</scope>
</reference>
<feature type="compositionally biased region" description="Low complexity" evidence="1">
    <location>
        <begin position="97"/>
        <end position="111"/>
    </location>
</feature>
<feature type="region of interest" description="Disordered" evidence="1">
    <location>
        <begin position="97"/>
        <end position="139"/>
    </location>
</feature>
<dbReference type="EMBL" id="CAJNNW010002709">
    <property type="protein sequence ID" value="CAE8644584.1"/>
    <property type="molecule type" value="Genomic_DNA"/>
</dbReference>
<comment type="caution">
    <text evidence="2">The sequence shown here is derived from an EMBL/GenBank/DDBJ whole genome shotgun (WGS) entry which is preliminary data.</text>
</comment>
<dbReference type="InterPro" id="IPR021109">
    <property type="entry name" value="Peptidase_aspartic_dom_sf"/>
</dbReference>
<organism evidence="2 3">
    <name type="scientific">Polarella glacialis</name>
    <name type="common">Dinoflagellate</name>
    <dbReference type="NCBI Taxonomy" id="89957"/>
    <lineage>
        <taxon>Eukaryota</taxon>
        <taxon>Sar</taxon>
        <taxon>Alveolata</taxon>
        <taxon>Dinophyceae</taxon>
        <taxon>Suessiales</taxon>
        <taxon>Suessiaceae</taxon>
        <taxon>Polarella</taxon>
    </lineage>
</organism>
<dbReference type="AlphaFoldDB" id="A0A813I160"/>
<gene>
    <name evidence="2" type="ORF">PGLA2088_LOCUS3183</name>
</gene>
<sequence>GAVALFAVAGRQSRHSHVHGQSHGRAPGCIVRLAEAKPRLSTEEVLQRLDELKEMRARDLRRELQALGLNIAGLVGREQLVALLESEGAQALRGVEEQVQTPPVVPQEAQPSPQTAEPQKEAPAKEEAAEQKSPEPLDVQQRMSELRAMRARDLIRELKALGLRTEGCVDKDALLELLEAQGLAALEAKEAKAKVEGPQSGTSEKKPTACSPKSGRTSRRLFMKRAVDQSGATAAGDNRVITLDLEIAAASVRFMLDTATYHSIITERAARALGLPVKDLGLPEWAKDTEMADSGFRQVSLGTAALGDIDCGELQIAMVSDDLPVPPGTAGILSLDFLSLFDWDFDITNKTAEAVTMPTEQRAPLPFDVASLRSVPLKKVRSPSGADLFACGLAIRRPGGSLSDPGLSCMGLPDIAACRSMLTQKAASDLNITPDEYIQE</sequence>
<evidence type="ECO:0000256" key="1">
    <source>
        <dbReference type="SAM" id="MobiDB-lite"/>
    </source>
</evidence>
<feature type="region of interest" description="Disordered" evidence="1">
    <location>
        <begin position="194"/>
        <end position="215"/>
    </location>
</feature>
<dbReference type="Proteomes" id="UP000626109">
    <property type="component" value="Unassembled WGS sequence"/>
</dbReference>
<feature type="non-terminal residue" evidence="2">
    <location>
        <position position="440"/>
    </location>
</feature>
<name>A0A813I160_POLGL</name>
<evidence type="ECO:0000313" key="2">
    <source>
        <dbReference type="EMBL" id="CAE8644584.1"/>
    </source>
</evidence>